<evidence type="ECO:0000256" key="1">
    <source>
        <dbReference type="ARBA" id="ARBA00004429"/>
    </source>
</evidence>
<evidence type="ECO:0000259" key="12">
    <source>
        <dbReference type="PROSITE" id="PS50850"/>
    </source>
</evidence>
<keyword evidence="3" id="KW-1003">Cell membrane</keyword>
<dbReference type="InterPro" id="IPR004736">
    <property type="entry name" value="MHS_symport"/>
</dbReference>
<dbReference type="PANTHER" id="PTHR43528">
    <property type="entry name" value="ALPHA-KETOGLUTARATE PERMEASE"/>
    <property type="match status" value="1"/>
</dbReference>
<dbReference type="PROSITE" id="PS00216">
    <property type="entry name" value="SUGAR_TRANSPORT_1"/>
    <property type="match status" value="1"/>
</dbReference>
<feature type="transmembrane region" description="Helical" evidence="11">
    <location>
        <begin position="328"/>
        <end position="347"/>
    </location>
</feature>
<feature type="transmembrane region" description="Helical" evidence="11">
    <location>
        <begin position="42"/>
        <end position="60"/>
    </location>
</feature>
<feature type="domain" description="Major facilitator superfamily (MFS) profile" evidence="12">
    <location>
        <begin position="27"/>
        <end position="444"/>
    </location>
</feature>
<feature type="transmembrane region" description="Helical" evidence="11">
    <location>
        <begin position="261"/>
        <end position="279"/>
    </location>
</feature>
<feature type="transmembrane region" description="Helical" evidence="11">
    <location>
        <begin position="123"/>
        <end position="147"/>
    </location>
</feature>
<gene>
    <name evidence="13" type="ORF">CYR55_07155</name>
</gene>
<accession>A0A2N5EBW8</accession>
<feature type="transmembrane region" description="Helical" evidence="11">
    <location>
        <begin position="168"/>
        <end position="187"/>
    </location>
</feature>
<comment type="subcellular location">
    <subcellularLocation>
        <location evidence="1">Cell inner membrane</location>
        <topology evidence="1">Multi-pass membrane protein</topology>
    </subcellularLocation>
</comment>
<feature type="transmembrane region" description="Helical" evidence="11">
    <location>
        <begin position="199"/>
        <end position="218"/>
    </location>
</feature>
<dbReference type="InterPro" id="IPR051084">
    <property type="entry name" value="H+-coupled_symporters"/>
</dbReference>
<dbReference type="NCBIfam" id="NF007927">
    <property type="entry name" value="PRK10642.1"/>
    <property type="match status" value="1"/>
</dbReference>
<evidence type="ECO:0000256" key="5">
    <source>
        <dbReference type="ARBA" id="ARBA00022692"/>
    </source>
</evidence>
<dbReference type="GO" id="GO:0015293">
    <property type="term" value="F:symporter activity"/>
    <property type="evidence" value="ECO:0007669"/>
    <property type="project" value="UniProtKB-KW"/>
</dbReference>
<feature type="transmembrane region" description="Helical" evidence="11">
    <location>
        <begin position="99"/>
        <end position="117"/>
    </location>
</feature>
<proteinExistence type="predicted"/>
<dbReference type="FunFam" id="1.20.1250.20:FF:000001">
    <property type="entry name" value="Dicarboxylate MFS transporter"/>
    <property type="match status" value="1"/>
</dbReference>
<dbReference type="RefSeq" id="WP_101815456.1">
    <property type="nucleotide sequence ID" value="NZ_PJZF01000004.1"/>
</dbReference>
<keyword evidence="8 10" id="KW-0175">Coiled coil</keyword>
<dbReference type="PANTHER" id="PTHR43528:SF5">
    <property type="entry name" value="PROLINE_BETAINE TRANSPORTER"/>
    <property type="match status" value="1"/>
</dbReference>
<dbReference type="GO" id="GO:0005886">
    <property type="term" value="C:plasma membrane"/>
    <property type="evidence" value="ECO:0007669"/>
    <property type="project" value="UniProtKB-SubCell"/>
</dbReference>
<evidence type="ECO:0000256" key="3">
    <source>
        <dbReference type="ARBA" id="ARBA00022475"/>
    </source>
</evidence>
<dbReference type="AlphaFoldDB" id="A0A2N5EBW8"/>
<dbReference type="Pfam" id="PF08946">
    <property type="entry name" value="Osmo_CC"/>
    <property type="match status" value="1"/>
</dbReference>
<dbReference type="FunFam" id="1.20.1250.20:FF:000051">
    <property type="entry name" value="Proline/glycine betaine transporter"/>
    <property type="match status" value="1"/>
</dbReference>
<feature type="transmembrane region" description="Helical" evidence="11">
    <location>
        <begin position="299"/>
        <end position="319"/>
    </location>
</feature>
<name>A0A2N5EBW8_9GAMM</name>
<keyword evidence="9 11" id="KW-0472">Membrane</keyword>
<dbReference type="InterPro" id="IPR005828">
    <property type="entry name" value="MFS_sugar_transport-like"/>
</dbReference>
<dbReference type="InterPro" id="IPR036292">
    <property type="entry name" value="ProP_C"/>
</dbReference>
<keyword evidence="6" id="KW-0769">Symport</keyword>
<dbReference type="SUPFAM" id="SSF103473">
    <property type="entry name" value="MFS general substrate transporter"/>
    <property type="match status" value="1"/>
</dbReference>
<organism evidence="13 14">
    <name type="scientific">Chimaeribacter californicus</name>
    <dbReference type="NCBI Taxonomy" id="2060067"/>
    <lineage>
        <taxon>Bacteria</taxon>
        <taxon>Pseudomonadati</taxon>
        <taxon>Pseudomonadota</taxon>
        <taxon>Gammaproteobacteria</taxon>
        <taxon>Enterobacterales</taxon>
        <taxon>Yersiniaceae</taxon>
        <taxon>Chimaeribacter</taxon>
    </lineage>
</organism>
<evidence type="ECO:0000256" key="2">
    <source>
        <dbReference type="ARBA" id="ARBA00022448"/>
    </source>
</evidence>
<evidence type="ECO:0000256" key="8">
    <source>
        <dbReference type="ARBA" id="ARBA00023054"/>
    </source>
</evidence>
<evidence type="ECO:0000256" key="11">
    <source>
        <dbReference type="SAM" id="Phobius"/>
    </source>
</evidence>
<evidence type="ECO:0000313" key="13">
    <source>
        <dbReference type="EMBL" id="PLR39641.1"/>
    </source>
</evidence>
<dbReference type="Gene3D" id="1.20.1250.20">
    <property type="entry name" value="MFS general substrate transporter like domains"/>
    <property type="match status" value="2"/>
</dbReference>
<evidence type="ECO:0000256" key="9">
    <source>
        <dbReference type="ARBA" id="ARBA00023136"/>
    </source>
</evidence>
<keyword evidence="4" id="KW-0997">Cell inner membrane</keyword>
<keyword evidence="5 11" id="KW-0812">Transmembrane</keyword>
<evidence type="ECO:0000256" key="7">
    <source>
        <dbReference type="ARBA" id="ARBA00022989"/>
    </source>
</evidence>
<dbReference type="PROSITE" id="PS50850">
    <property type="entry name" value="MFS"/>
    <property type="match status" value="1"/>
</dbReference>
<evidence type="ECO:0000256" key="4">
    <source>
        <dbReference type="ARBA" id="ARBA00022519"/>
    </source>
</evidence>
<evidence type="ECO:0000313" key="14">
    <source>
        <dbReference type="Proteomes" id="UP000234240"/>
    </source>
</evidence>
<dbReference type="OrthoDB" id="3690818at2"/>
<keyword evidence="2" id="KW-0813">Transport</keyword>
<dbReference type="InterPro" id="IPR020846">
    <property type="entry name" value="MFS_dom"/>
</dbReference>
<sequence length="501" mass="54794">MKLRKKQVKPIGLKDVTIIDDAKLRKAITAASLGNAMEWFDFGVYGFVAYALGQVFFPGADPGVQMIAALATFSVPFLIRPLGGMFFGTLGDKYGRQKILSITIVIMSISTFCIGLIPSYNAIGIWAPILLLLAKMAQGFSVGGEYTGASIFVAEYSPDRRRGFMGSWLDFGSIAGFVLGAGIVVIISAVVGEARFLEWGWRLPFFLALPLGIIGLYLRNALEETPAFQQHVDKLEQGDREGLRDGPKVSFKEIATRHWRSLLACIGLVLSTNVTYYMLLTYMPSYLSHNLHYAEDHGVMIIIAVMLGMLFVQPVMGLLSDRFGRRPFVIGGSIALLLLAVPCFMMINSHTTGLIFCGLLLLAVILNAFTGVMASSLPAMFPTHIRYSALASAFNISVLIAGLTPTIAAWLVESTGDLYMPGYYLMVVAIVGLATGIFMKETANKPLRGATPAASDLSEAKEILREHHDNIENKIDDINQQIAELEAKRANLIQQHPRINE</sequence>
<feature type="coiled-coil region" evidence="10">
    <location>
        <begin position="454"/>
        <end position="495"/>
    </location>
</feature>
<dbReference type="SUPFAM" id="SSF103661">
    <property type="entry name" value="Proline/betaine transporter ProP, C-terminal cytoplasmic domain"/>
    <property type="match status" value="1"/>
</dbReference>
<dbReference type="NCBIfam" id="TIGR00883">
    <property type="entry name" value="2A0106"/>
    <property type="match status" value="1"/>
</dbReference>
<evidence type="ECO:0000256" key="6">
    <source>
        <dbReference type="ARBA" id="ARBA00022847"/>
    </source>
</evidence>
<protein>
    <submittedName>
        <fullName evidence="13">Proline/glycine betaine transporter ProP</fullName>
    </submittedName>
</protein>
<keyword evidence="7 11" id="KW-1133">Transmembrane helix</keyword>
<reference evidence="13 14" key="1">
    <citation type="submission" date="2017-12" db="EMBL/GenBank/DDBJ databases">
        <title>Characterization of six clinical isolates of Enterochimera gen. nov., a novel genus of the Yersiniaciae family and the three species Enterochimera arupensis sp. nov., Enterochimera coloradensis sp. nov, and Enterochimera californica sp. nov.</title>
        <authorList>
            <person name="Rossi A."/>
            <person name="Fisher M."/>
        </authorList>
    </citation>
    <scope>NUCLEOTIDE SEQUENCE [LARGE SCALE GENOMIC DNA]</scope>
    <source>
        <strain evidence="14">2015-Iso6</strain>
    </source>
</reference>
<dbReference type="InterPro" id="IPR015041">
    <property type="entry name" value="Osmo_CC"/>
</dbReference>
<comment type="caution">
    <text evidence="13">The sequence shown here is derived from an EMBL/GenBank/DDBJ whole genome shotgun (WGS) entry which is preliminary data.</text>
</comment>
<feature type="transmembrane region" description="Helical" evidence="11">
    <location>
        <begin position="353"/>
        <end position="377"/>
    </location>
</feature>
<keyword evidence="14" id="KW-1185">Reference proteome</keyword>
<dbReference type="EMBL" id="PJZF01000004">
    <property type="protein sequence ID" value="PLR39641.1"/>
    <property type="molecule type" value="Genomic_DNA"/>
</dbReference>
<dbReference type="Pfam" id="PF00083">
    <property type="entry name" value="Sugar_tr"/>
    <property type="match status" value="1"/>
</dbReference>
<feature type="transmembrane region" description="Helical" evidence="11">
    <location>
        <begin position="66"/>
        <end position="87"/>
    </location>
</feature>
<dbReference type="InterPro" id="IPR005829">
    <property type="entry name" value="Sugar_transporter_CS"/>
</dbReference>
<evidence type="ECO:0000256" key="10">
    <source>
        <dbReference type="SAM" id="Coils"/>
    </source>
</evidence>
<dbReference type="Proteomes" id="UP000234240">
    <property type="component" value="Unassembled WGS sequence"/>
</dbReference>
<dbReference type="InterPro" id="IPR036259">
    <property type="entry name" value="MFS_trans_sf"/>
</dbReference>
<dbReference type="CDD" id="cd17366">
    <property type="entry name" value="MFS_ProP"/>
    <property type="match status" value="1"/>
</dbReference>
<feature type="transmembrane region" description="Helical" evidence="11">
    <location>
        <begin position="418"/>
        <end position="439"/>
    </location>
</feature>
<feature type="transmembrane region" description="Helical" evidence="11">
    <location>
        <begin position="389"/>
        <end position="412"/>
    </location>
</feature>